<name>A0A8T2C5C7_9BRAS</name>
<dbReference type="EMBL" id="JAEFBK010000006">
    <property type="protein sequence ID" value="KAG7594777.1"/>
    <property type="molecule type" value="Genomic_DNA"/>
</dbReference>
<feature type="region of interest" description="Disordered" evidence="1">
    <location>
        <begin position="58"/>
        <end position="84"/>
    </location>
</feature>
<comment type="caution">
    <text evidence="2">The sequence shown here is derived from an EMBL/GenBank/DDBJ whole genome shotgun (WGS) entry which is preliminary data.</text>
</comment>
<evidence type="ECO:0000313" key="3">
    <source>
        <dbReference type="Proteomes" id="UP000694240"/>
    </source>
</evidence>
<gene>
    <name evidence="2" type="ORF">ISN45_Aa01g035110</name>
</gene>
<reference evidence="2 3" key="1">
    <citation type="submission" date="2020-12" db="EMBL/GenBank/DDBJ databases">
        <title>Concerted genomic and epigenomic changes stabilize Arabidopsis allopolyploids.</title>
        <authorList>
            <person name="Chen Z."/>
        </authorList>
    </citation>
    <scope>NUCLEOTIDE SEQUENCE [LARGE SCALE GENOMIC DNA]</scope>
    <source>
        <strain evidence="2">Allo738</strain>
        <tissue evidence="2">Leaf</tissue>
    </source>
</reference>
<dbReference type="Proteomes" id="UP000694240">
    <property type="component" value="Chromosome 6"/>
</dbReference>
<sequence length="404" mass="46497">MEIATTTSALHLFPKDQRYKTKGVRYNNLIDFSDVSLLPVIPKIDLDDPQILSRTRRDGREKYDVVAASKKRQHSGKEKPLTKRQKKIIEEVESTTKAKSIRTLTPSLHKSVSESKQETKRKVTKSVDARAITTTKVTKPEKLIMASSKECFHETETKKPNRIDLRNLIAKAQDKIQNKRQIDHRRDDITRQRIAARLALNQMVATVSFDDHLNYHRELEQLGYTFIQEEVDYLSMFNLGSRSDYNGITNSVLEKNKTPWSDEDSTRKKHRQSSTKVNSMEQHSLQISRMVNLLRAEIRVISQQVFSEDHHHHHHHRQVSGAHGYNKARESSCAPHPCIGGKLARELTLSMVMLEPIPLKLSYPVMGEVFVHNPYHSDCVFGAVNDQVKTVLEHERKKLQLSDT</sequence>
<keyword evidence="3" id="KW-1185">Reference proteome</keyword>
<proteinExistence type="predicted"/>
<organism evidence="2 3">
    <name type="scientific">Arabidopsis thaliana x Arabidopsis arenosa</name>
    <dbReference type="NCBI Taxonomy" id="1240361"/>
    <lineage>
        <taxon>Eukaryota</taxon>
        <taxon>Viridiplantae</taxon>
        <taxon>Streptophyta</taxon>
        <taxon>Embryophyta</taxon>
        <taxon>Tracheophyta</taxon>
        <taxon>Spermatophyta</taxon>
        <taxon>Magnoliopsida</taxon>
        <taxon>eudicotyledons</taxon>
        <taxon>Gunneridae</taxon>
        <taxon>Pentapetalae</taxon>
        <taxon>rosids</taxon>
        <taxon>malvids</taxon>
        <taxon>Brassicales</taxon>
        <taxon>Brassicaceae</taxon>
        <taxon>Camelineae</taxon>
        <taxon>Arabidopsis</taxon>
    </lineage>
</organism>
<feature type="compositionally biased region" description="Basic and acidic residues" evidence="1">
    <location>
        <begin position="75"/>
        <end position="84"/>
    </location>
</feature>
<feature type="region of interest" description="Disordered" evidence="1">
    <location>
        <begin position="256"/>
        <end position="282"/>
    </location>
</feature>
<evidence type="ECO:0000313" key="2">
    <source>
        <dbReference type="EMBL" id="KAG7594777.1"/>
    </source>
</evidence>
<feature type="region of interest" description="Disordered" evidence="1">
    <location>
        <begin position="309"/>
        <end position="330"/>
    </location>
</feature>
<dbReference type="AlphaFoldDB" id="A0A8T2C5C7"/>
<accession>A0A8T2C5C7</accession>
<protein>
    <submittedName>
        <fullName evidence="2">Uncharacterized protein</fullName>
    </submittedName>
</protein>
<evidence type="ECO:0000256" key="1">
    <source>
        <dbReference type="SAM" id="MobiDB-lite"/>
    </source>
</evidence>